<keyword evidence="1" id="KW-0812">Transmembrane</keyword>
<sequence length="86" mass="9940">MSFFTSLWQSIFEPGTSPQLIIATHISFAALLVSLLWLIYSTHIIHFYFLFVIAFLLWITVIWFIAELKSAKLKSNEELSKSTKAE</sequence>
<keyword evidence="4" id="KW-1185">Reference proteome</keyword>
<protein>
    <recommendedName>
        <fullName evidence="5">V-type ATPase assembly factor PKR1</fullName>
    </recommendedName>
</protein>
<dbReference type="OMA" id="VKLWEDI"/>
<evidence type="ECO:0000313" key="2">
    <source>
        <dbReference type="CGD" id="CAL0133935"/>
    </source>
</evidence>
<name>Q6FN09_CANGA</name>
<proteinExistence type="predicted"/>
<reference evidence="3 4" key="1">
    <citation type="journal article" date="2004" name="Nature">
        <title>Genome evolution in yeasts.</title>
        <authorList>
            <consortium name="Genolevures"/>
            <person name="Dujon B."/>
            <person name="Sherman D."/>
            <person name="Fischer G."/>
            <person name="Durrens P."/>
            <person name="Casaregola S."/>
            <person name="Lafontaine I."/>
            <person name="de Montigny J."/>
            <person name="Marck C."/>
            <person name="Neuveglise C."/>
            <person name="Talla E."/>
            <person name="Goffard N."/>
            <person name="Frangeul L."/>
            <person name="Aigle M."/>
            <person name="Anthouard V."/>
            <person name="Babour A."/>
            <person name="Barbe V."/>
            <person name="Barnay S."/>
            <person name="Blanchin S."/>
            <person name="Beckerich J.M."/>
            <person name="Beyne E."/>
            <person name="Bleykasten C."/>
            <person name="Boisrame A."/>
            <person name="Boyer J."/>
            <person name="Cattolico L."/>
            <person name="Confanioleri F."/>
            <person name="de Daruvar A."/>
            <person name="Despons L."/>
            <person name="Fabre E."/>
            <person name="Fairhead C."/>
            <person name="Ferry-Dumazet H."/>
            <person name="Groppi A."/>
            <person name="Hantraye F."/>
            <person name="Hennequin C."/>
            <person name="Jauniaux N."/>
            <person name="Joyet P."/>
            <person name="Kachouri R."/>
            <person name="Kerrest A."/>
            <person name="Koszul R."/>
            <person name="Lemaire M."/>
            <person name="Lesur I."/>
            <person name="Ma L."/>
            <person name="Muller H."/>
            <person name="Nicaud J.M."/>
            <person name="Nikolski M."/>
            <person name="Oztas S."/>
            <person name="Ozier-Kalogeropoulos O."/>
            <person name="Pellenz S."/>
            <person name="Potier S."/>
            <person name="Richard G.F."/>
            <person name="Straub M.L."/>
            <person name="Suleau A."/>
            <person name="Swennene D."/>
            <person name="Tekaia F."/>
            <person name="Wesolowski-Louvel M."/>
            <person name="Westhof E."/>
            <person name="Wirth B."/>
            <person name="Zeniou-Meyer M."/>
            <person name="Zivanovic I."/>
            <person name="Bolotin-Fukuhara M."/>
            <person name="Thierry A."/>
            <person name="Bouchier C."/>
            <person name="Caudron B."/>
            <person name="Scarpelli C."/>
            <person name="Gaillardin C."/>
            <person name="Weissenbach J."/>
            <person name="Wincker P."/>
            <person name="Souciet J.L."/>
        </authorList>
    </citation>
    <scope>NUCLEOTIDE SEQUENCE [LARGE SCALE GENOMIC DNA]</scope>
    <source>
        <strain evidence="4">ATCC 2001 / BCRC 20586 / JCM 3761 / NBRC 0622 / NRRL Y-65 / CBS 138</strain>
    </source>
</reference>
<dbReference type="EMBL" id="CR380957">
    <property type="protein sequence ID" value="CAG61346.1"/>
    <property type="molecule type" value="Genomic_DNA"/>
</dbReference>
<dbReference type="GO" id="GO:0005789">
    <property type="term" value="C:endoplasmic reticulum membrane"/>
    <property type="evidence" value="ECO:0007669"/>
    <property type="project" value="EnsemblFungi"/>
</dbReference>
<dbReference type="PANTHER" id="PTHR28251">
    <property type="entry name" value="V-TYPE ATPASE ASSEMBLY FACTOR PKR1"/>
    <property type="match status" value="1"/>
</dbReference>
<evidence type="ECO:0000313" key="3">
    <source>
        <dbReference type="EMBL" id="CAG61346.1"/>
    </source>
</evidence>
<dbReference type="eggNOG" id="ENOG502S6V3">
    <property type="taxonomic scope" value="Eukaryota"/>
</dbReference>
<dbReference type="Pfam" id="PF08636">
    <property type="entry name" value="Pkr1"/>
    <property type="match status" value="1"/>
</dbReference>
<keyword evidence="1" id="KW-1133">Transmembrane helix</keyword>
<keyword evidence="1" id="KW-0472">Membrane</keyword>
<dbReference type="KEGG" id="cgr:2890135"/>
<evidence type="ECO:0008006" key="5">
    <source>
        <dbReference type="Google" id="ProtNLM"/>
    </source>
</evidence>
<dbReference type="HOGENOM" id="CLU_068499_1_1_1"/>
<dbReference type="FunCoup" id="Q6FN09">
    <property type="interactions" value="44"/>
</dbReference>
<organism evidence="3 4">
    <name type="scientific">Candida glabrata (strain ATCC 2001 / BCRC 20586 / JCM 3761 / NBRC 0622 / NRRL Y-65 / CBS 138)</name>
    <name type="common">Yeast</name>
    <name type="synonym">Nakaseomyces glabratus</name>
    <dbReference type="NCBI Taxonomy" id="284593"/>
    <lineage>
        <taxon>Eukaryota</taxon>
        <taxon>Fungi</taxon>
        <taxon>Dikarya</taxon>
        <taxon>Ascomycota</taxon>
        <taxon>Saccharomycotina</taxon>
        <taxon>Saccharomycetes</taxon>
        <taxon>Saccharomycetales</taxon>
        <taxon>Saccharomycetaceae</taxon>
        <taxon>Nakaseomyces</taxon>
    </lineage>
</organism>
<dbReference type="GO" id="GO:0070072">
    <property type="term" value="P:vacuolar proton-transporting V-type ATPase complex assembly"/>
    <property type="evidence" value="ECO:0007669"/>
    <property type="project" value="EnsemblFungi"/>
</dbReference>
<feature type="transmembrane region" description="Helical" evidence="1">
    <location>
        <begin position="20"/>
        <end position="40"/>
    </location>
</feature>
<dbReference type="InterPro" id="IPR013945">
    <property type="entry name" value="Pkr1"/>
</dbReference>
<accession>Q6FN09</accession>
<dbReference type="InParanoid" id="Q6FN09"/>
<dbReference type="CGD" id="CAL0133935">
    <property type="gene designation" value="CAGL0K03685g"/>
</dbReference>
<evidence type="ECO:0000313" key="4">
    <source>
        <dbReference type="Proteomes" id="UP000002428"/>
    </source>
</evidence>
<evidence type="ECO:0000256" key="1">
    <source>
        <dbReference type="SAM" id="Phobius"/>
    </source>
</evidence>
<gene>
    <name evidence="2 3" type="ordered locus">CAGL0K03685g</name>
</gene>
<dbReference type="PANTHER" id="PTHR28251:SF1">
    <property type="entry name" value="V-TYPE ATPASE ASSEMBLY FACTOR PKR1"/>
    <property type="match status" value="1"/>
</dbReference>
<dbReference type="AlphaFoldDB" id="Q6FN09"/>
<dbReference type="Proteomes" id="UP000002428">
    <property type="component" value="Chromosome K"/>
</dbReference>
<dbReference type="VEuPathDB" id="FungiDB:CAGL0K03685g"/>
<feature type="transmembrane region" description="Helical" evidence="1">
    <location>
        <begin position="47"/>
        <end position="66"/>
    </location>
</feature>